<evidence type="ECO:0000256" key="1">
    <source>
        <dbReference type="SAM" id="MobiDB-lite"/>
    </source>
</evidence>
<sequence>MPDHIQRIKPKNAGGVGHQPHPKSRVLSGPMPTDYHLLQALKLYIREKVHGDKTSLENDFHEFLNSHGQDFHPVA</sequence>
<evidence type="ECO:0000313" key="4">
    <source>
        <dbReference type="EMBL" id="KFD66887.1"/>
    </source>
</evidence>
<dbReference type="EMBL" id="KL363185">
    <property type="protein sequence ID" value="KFD58063.1"/>
    <property type="molecule type" value="Genomic_DNA"/>
</dbReference>
<evidence type="ECO:0000313" key="2">
    <source>
        <dbReference type="EMBL" id="KFD56688.1"/>
    </source>
</evidence>
<dbReference type="Proteomes" id="UP000030758">
    <property type="component" value="Unassembled WGS sequence"/>
</dbReference>
<evidence type="ECO:0000313" key="5">
    <source>
        <dbReference type="Proteomes" id="UP000030764"/>
    </source>
</evidence>
<accession>A0A085MLG7</accession>
<evidence type="ECO:0000313" key="3">
    <source>
        <dbReference type="EMBL" id="KFD58063.1"/>
    </source>
</evidence>
<name>A0A085MLG7_9BILA</name>
<dbReference type="EMBL" id="KL363192">
    <property type="protein sequence ID" value="KFD56688.1"/>
    <property type="molecule type" value="Genomic_DNA"/>
</dbReference>
<dbReference type="AlphaFoldDB" id="A0A085MLG7"/>
<protein>
    <submittedName>
        <fullName evidence="3">Uncharacterized protein</fullName>
    </submittedName>
</protein>
<proteinExistence type="predicted"/>
<keyword evidence="5" id="KW-1185">Reference proteome</keyword>
<gene>
    <name evidence="3" type="ORF">M513_00826</name>
    <name evidence="2" type="ORF">M513_02364</name>
    <name evidence="4" type="ORF">M514_21031</name>
</gene>
<dbReference type="EMBL" id="KL367520">
    <property type="protein sequence ID" value="KFD66887.1"/>
    <property type="molecule type" value="Genomic_DNA"/>
</dbReference>
<reference evidence="3 5" key="1">
    <citation type="journal article" date="2014" name="Nat. Genet.">
        <title>Genome and transcriptome of the porcine whipworm Trichuris suis.</title>
        <authorList>
            <person name="Jex A.R."/>
            <person name="Nejsum P."/>
            <person name="Schwarz E.M."/>
            <person name="Hu L."/>
            <person name="Young N.D."/>
            <person name="Hall R.S."/>
            <person name="Korhonen P.K."/>
            <person name="Liao S."/>
            <person name="Thamsborg S."/>
            <person name="Xia J."/>
            <person name="Xu P."/>
            <person name="Wang S."/>
            <person name="Scheerlinck J.P."/>
            <person name="Hofmann A."/>
            <person name="Sternberg P.W."/>
            <person name="Wang J."/>
            <person name="Gasser R.B."/>
        </authorList>
    </citation>
    <scope>NUCLEOTIDE SEQUENCE [LARGE SCALE GENOMIC DNA]</scope>
    <source>
        <strain evidence="4">DCEP-RM93F</strain>
        <strain evidence="3">DCEP-RM93M</strain>
    </source>
</reference>
<dbReference type="Proteomes" id="UP000030764">
    <property type="component" value="Unassembled WGS sequence"/>
</dbReference>
<organism evidence="3 5">
    <name type="scientific">Trichuris suis</name>
    <name type="common">pig whipworm</name>
    <dbReference type="NCBI Taxonomy" id="68888"/>
    <lineage>
        <taxon>Eukaryota</taxon>
        <taxon>Metazoa</taxon>
        <taxon>Ecdysozoa</taxon>
        <taxon>Nematoda</taxon>
        <taxon>Enoplea</taxon>
        <taxon>Dorylaimia</taxon>
        <taxon>Trichinellida</taxon>
        <taxon>Trichuridae</taxon>
        <taxon>Trichuris</taxon>
    </lineage>
</organism>
<feature type="region of interest" description="Disordered" evidence="1">
    <location>
        <begin position="1"/>
        <end position="31"/>
    </location>
</feature>